<dbReference type="EMBL" id="WAEM01000033">
    <property type="protein sequence ID" value="KAB1153046.1"/>
    <property type="molecule type" value="Genomic_DNA"/>
</dbReference>
<dbReference type="Proteomes" id="UP000490922">
    <property type="component" value="Unassembled WGS sequence"/>
</dbReference>
<feature type="domain" description="DUF4986" evidence="1">
    <location>
        <begin position="98"/>
        <end position="176"/>
    </location>
</feature>
<dbReference type="Pfam" id="PF16375">
    <property type="entry name" value="DUF4986"/>
    <property type="match status" value="1"/>
</dbReference>
<evidence type="ECO:0000259" key="2">
    <source>
        <dbReference type="Pfam" id="PF20620"/>
    </source>
</evidence>
<protein>
    <submittedName>
        <fullName evidence="3">Uncharacterized protein</fullName>
    </submittedName>
</protein>
<dbReference type="AlphaFoldDB" id="A0A7J5A658"/>
<evidence type="ECO:0000313" key="4">
    <source>
        <dbReference type="Proteomes" id="UP000490922"/>
    </source>
</evidence>
<proteinExistence type="predicted"/>
<organism evidence="3 4">
    <name type="scientific">Flavobacterium luteum</name>
    <dbReference type="NCBI Taxonomy" id="2026654"/>
    <lineage>
        <taxon>Bacteria</taxon>
        <taxon>Pseudomonadati</taxon>
        <taxon>Bacteroidota</taxon>
        <taxon>Flavobacteriia</taxon>
        <taxon>Flavobacteriales</taxon>
        <taxon>Flavobacteriaceae</taxon>
        <taxon>Flavobacterium</taxon>
    </lineage>
</organism>
<dbReference type="InterPro" id="IPR032275">
    <property type="entry name" value="DUF4986"/>
</dbReference>
<dbReference type="Pfam" id="PF20620">
    <property type="entry name" value="DUF6805"/>
    <property type="match status" value="1"/>
</dbReference>
<comment type="caution">
    <text evidence="3">The sequence shown here is derived from an EMBL/GenBank/DDBJ whole genome shotgun (WGS) entry which is preliminary data.</text>
</comment>
<feature type="domain" description="Glycoside hydrolase GH146 substrate-binding" evidence="2">
    <location>
        <begin position="203"/>
        <end position="316"/>
    </location>
</feature>
<accession>A0A7J5A658</accession>
<name>A0A7J5A658_9FLAO</name>
<feature type="non-terminal residue" evidence="3">
    <location>
        <position position="1"/>
    </location>
</feature>
<evidence type="ECO:0000259" key="1">
    <source>
        <dbReference type="Pfam" id="PF16375"/>
    </source>
</evidence>
<keyword evidence="4" id="KW-1185">Reference proteome</keyword>
<sequence>HVPGTPGGLRETTLFLRRPWWAEHYGVMEATCAVCTLDPARTNDIPEGYLPLRLRWNGVAEVVMRLRPRITVERMPDGSPWVSFMKGPKVMALASDSDDMDGEFADAGRMRHLATGPLRPLVSMPIINGNPVKACAQVSRPYVHGLTVAATDVSGRTMLFDMHAFSSMHGCRYSVYLPVADDGNVCALRAQLADIDARQAASEQTVVDTIACGQQQSEVDHRYSGDNDMMGADGTLHWRRALAGGEFQYAMRGRGQAHRLEIEVIADSAESDGENAAYEVTLDGLPLQRGEHRRIDGDPTAIDVYPLPDAIETAETAENIENTGENDNADDAAIVRISASAHDGAKITAL</sequence>
<gene>
    <name evidence="3" type="ORF">F6464_14370</name>
</gene>
<evidence type="ECO:0000313" key="3">
    <source>
        <dbReference type="EMBL" id="KAB1153046.1"/>
    </source>
</evidence>
<reference evidence="3 4" key="1">
    <citation type="submission" date="2019-09" db="EMBL/GenBank/DDBJ databases">
        <title>Flavobacterium sp. nov., isolated from glacier ice.</title>
        <authorList>
            <person name="Liu Q."/>
        </authorList>
    </citation>
    <scope>NUCLEOTIDE SEQUENCE [LARGE SCALE GENOMIC DNA]</scope>
    <source>
        <strain evidence="3 4">NBRC 112527</strain>
    </source>
</reference>
<feature type="non-terminal residue" evidence="3">
    <location>
        <position position="350"/>
    </location>
</feature>
<dbReference type="InterPro" id="IPR046544">
    <property type="entry name" value="GH146_SB_dom"/>
</dbReference>